<evidence type="ECO:0000313" key="7">
    <source>
        <dbReference type="EMBL" id="ABJ04549.1"/>
    </source>
</evidence>
<dbReference type="NCBIfam" id="TIGR03193">
    <property type="entry name" value="4hydroxCoAred"/>
    <property type="match status" value="1"/>
</dbReference>
<dbReference type="InterPro" id="IPR051452">
    <property type="entry name" value="Diverse_Oxidoreductases"/>
</dbReference>
<gene>
    <name evidence="7" type="ordered locus">RPE_0591</name>
</gene>
<evidence type="ECO:0000259" key="6">
    <source>
        <dbReference type="PROSITE" id="PS51085"/>
    </source>
</evidence>
<dbReference type="InterPro" id="IPR036010">
    <property type="entry name" value="2Fe-2S_ferredoxin-like_sf"/>
</dbReference>
<dbReference type="FunFam" id="1.10.150.120:FF:000003">
    <property type="entry name" value="Carbon monoxide dehydrogenase, small subunit"/>
    <property type="match status" value="1"/>
</dbReference>
<dbReference type="Gene3D" id="1.10.150.120">
    <property type="entry name" value="[2Fe-2S]-binding domain"/>
    <property type="match status" value="1"/>
</dbReference>
<dbReference type="InterPro" id="IPR001041">
    <property type="entry name" value="2Fe-2S_ferredoxin-type"/>
</dbReference>
<keyword evidence="1" id="KW-0001">2Fe-2S</keyword>
<dbReference type="PROSITE" id="PS51085">
    <property type="entry name" value="2FE2S_FER_2"/>
    <property type="match status" value="1"/>
</dbReference>
<dbReference type="EMBL" id="CP000463">
    <property type="protein sequence ID" value="ABJ04549.1"/>
    <property type="molecule type" value="Genomic_DNA"/>
</dbReference>
<dbReference type="InterPro" id="IPR012675">
    <property type="entry name" value="Beta-grasp_dom_sf"/>
</dbReference>
<dbReference type="SUPFAM" id="SSF54292">
    <property type="entry name" value="2Fe-2S ferredoxin-like"/>
    <property type="match status" value="1"/>
</dbReference>
<reference evidence="7" key="1">
    <citation type="submission" date="2006-09" db="EMBL/GenBank/DDBJ databases">
        <title>Complete sequence of Rhodopseudomonas palustris BisA53.</title>
        <authorList>
            <consortium name="US DOE Joint Genome Institute"/>
            <person name="Copeland A."/>
            <person name="Lucas S."/>
            <person name="Lapidus A."/>
            <person name="Barry K."/>
            <person name="Detter J.C."/>
            <person name="Glavina del Rio T."/>
            <person name="Hammon N."/>
            <person name="Israni S."/>
            <person name="Dalin E."/>
            <person name="Tice H."/>
            <person name="Pitluck S."/>
            <person name="Chain P."/>
            <person name="Malfatti S."/>
            <person name="Shin M."/>
            <person name="Vergez L."/>
            <person name="Schmutz J."/>
            <person name="Larimer F."/>
            <person name="Land M."/>
            <person name="Hauser L."/>
            <person name="Pelletier D.A."/>
            <person name="Kyrpides N."/>
            <person name="Kim E."/>
            <person name="Harwood C.S."/>
            <person name="Oda Y."/>
            <person name="Richardson P."/>
        </authorList>
    </citation>
    <scope>NUCLEOTIDE SEQUENCE [LARGE SCALE GENOMIC DNA]</scope>
    <source>
        <strain evidence="7">BisA53</strain>
    </source>
</reference>
<dbReference type="InterPro" id="IPR036884">
    <property type="entry name" value="2Fe-2S-bd_dom_sf"/>
</dbReference>
<dbReference type="GO" id="GO:0016491">
    <property type="term" value="F:oxidoreductase activity"/>
    <property type="evidence" value="ECO:0007669"/>
    <property type="project" value="UniProtKB-KW"/>
</dbReference>
<dbReference type="AlphaFoldDB" id="Q07U35"/>
<dbReference type="KEGG" id="rpe:RPE_0591"/>
<keyword evidence="3 7" id="KW-0560">Oxidoreductase</keyword>
<name>Q07U35_RHOP5</name>
<dbReference type="GO" id="GO:0051537">
    <property type="term" value="F:2 iron, 2 sulfur cluster binding"/>
    <property type="evidence" value="ECO:0007669"/>
    <property type="project" value="UniProtKB-KW"/>
</dbReference>
<dbReference type="EC" id="1.3.7.9" evidence="7"/>
<dbReference type="CDD" id="cd00207">
    <property type="entry name" value="fer2"/>
    <property type="match status" value="1"/>
</dbReference>
<dbReference type="FunFam" id="3.10.20.30:FF:000020">
    <property type="entry name" value="Xanthine dehydrogenase iron-sulfur subunit"/>
    <property type="match status" value="1"/>
</dbReference>
<accession>Q07U35</accession>
<keyword evidence="2" id="KW-0479">Metal-binding</keyword>
<keyword evidence="4" id="KW-0408">Iron</keyword>
<dbReference type="HOGENOM" id="CLU_052511_3_1_5"/>
<dbReference type="PANTHER" id="PTHR44379:SF8">
    <property type="entry name" value="XANTHINE DEHYDROGENASE IRON-SULFUR-BINDING SUBUNIT XDHC-RELATED"/>
    <property type="match status" value="1"/>
</dbReference>
<dbReference type="Pfam" id="PF01799">
    <property type="entry name" value="Fer2_2"/>
    <property type="match status" value="1"/>
</dbReference>
<dbReference type="eggNOG" id="COG2080">
    <property type="taxonomic scope" value="Bacteria"/>
</dbReference>
<sequence>MQEPMPRQHKRLLRLKINGRWREDAVADGMMLVDYLRDIVGLTGTKTGCDGGECGACTVLIDGDAVPSCLTLVVRCEDRHVETIEGLAANGRLSRLQQAFHERLGTQCGFCTPGMIMAAESLLRRNPSPSEAEIRTALSGNLCRCTGYTKILESVQAAAEMVP</sequence>
<dbReference type="PROSITE" id="PS00197">
    <property type="entry name" value="2FE2S_FER_1"/>
    <property type="match status" value="1"/>
</dbReference>
<dbReference type="STRING" id="316055.RPE_0591"/>
<dbReference type="InterPro" id="IPR017606">
    <property type="entry name" value="4hydrxbenzoyl-CoA_Rdtase_gsu"/>
</dbReference>
<evidence type="ECO:0000256" key="1">
    <source>
        <dbReference type="ARBA" id="ARBA00022714"/>
    </source>
</evidence>
<dbReference type="GO" id="GO:0046872">
    <property type="term" value="F:metal ion binding"/>
    <property type="evidence" value="ECO:0007669"/>
    <property type="project" value="UniProtKB-KW"/>
</dbReference>
<feature type="domain" description="2Fe-2S ferredoxin-type" evidence="6">
    <location>
        <begin position="11"/>
        <end position="87"/>
    </location>
</feature>
<dbReference type="PANTHER" id="PTHR44379">
    <property type="entry name" value="OXIDOREDUCTASE WITH IRON-SULFUR SUBUNIT"/>
    <property type="match status" value="1"/>
</dbReference>
<dbReference type="Gene3D" id="3.10.20.30">
    <property type="match status" value="1"/>
</dbReference>
<protein>
    <submittedName>
        <fullName evidence="7">4-hydroxybenzoyl-CoA reductase gamma subunit</fullName>
        <ecNumber evidence="7">1.3.7.9</ecNumber>
    </submittedName>
</protein>
<dbReference type="InterPro" id="IPR006058">
    <property type="entry name" value="2Fe2S_fd_BS"/>
</dbReference>
<keyword evidence="5" id="KW-0411">Iron-sulfur</keyword>
<dbReference type="Pfam" id="PF00111">
    <property type="entry name" value="Fer2"/>
    <property type="match status" value="1"/>
</dbReference>
<proteinExistence type="predicted"/>
<evidence type="ECO:0000256" key="3">
    <source>
        <dbReference type="ARBA" id="ARBA00023002"/>
    </source>
</evidence>
<evidence type="ECO:0000256" key="5">
    <source>
        <dbReference type="ARBA" id="ARBA00023014"/>
    </source>
</evidence>
<dbReference type="InterPro" id="IPR002888">
    <property type="entry name" value="2Fe-2S-bd"/>
</dbReference>
<evidence type="ECO:0000256" key="2">
    <source>
        <dbReference type="ARBA" id="ARBA00022723"/>
    </source>
</evidence>
<evidence type="ECO:0000256" key="4">
    <source>
        <dbReference type="ARBA" id="ARBA00023004"/>
    </source>
</evidence>
<organism evidence="7">
    <name type="scientific">Rhodopseudomonas palustris (strain BisA53)</name>
    <dbReference type="NCBI Taxonomy" id="316055"/>
    <lineage>
        <taxon>Bacteria</taxon>
        <taxon>Pseudomonadati</taxon>
        <taxon>Pseudomonadota</taxon>
        <taxon>Alphaproteobacteria</taxon>
        <taxon>Hyphomicrobiales</taxon>
        <taxon>Nitrobacteraceae</taxon>
        <taxon>Rhodopseudomonas</taxon>
    </lineage>
</organism>
<dbReference type="OrthoDB" id="9806714at2"/>
<dbReference type="SUPFAM" id="SSF47741">
    <property type="entry name" value="CO dehydrogenase ISP C-domain like"/>
    <property type="match status" value="1"/>
</dbReference>